<dbReference type="InterPro" id="IPR036505">
    <property type="entry name" value="Amidase/PGRP_sf"/>
</dbReference>
<name>A0ABV2AZA4_9GAMM</name>
<evidence type="ECO:0000256" key="1">
    <source>
        <dbReference type="ARBA" id="ARBA00001561"/>
    </source>
</evidence>
<gene>
    <name evidence="14" type="ORF">SADO_06937</name>
</gene>
<feature type="domain" description="N-acetylmuramoyl-L-alanine amidase" evidence="13">
    <location>
        <begin position="19"/>
        <end position="170"/>
    </location>
</feature>
<keyword evidence="8" id="KW-0378">Hydrolase</keyword>
<evidence type="ECO:0000259" key="13">
    <source>
        <dbReference type="SMART" id="SM00644"/>
    </source>
</evidence>
<keyword evidence="6" id="KW-0963">Cytoplasm</keyword>
<comment type="catalytic activity">
    <reaction evidence="1">
        <text>Hydrolyzes the link between N-acetylmuramoyl residues and L-amino acid residues in certain cell-wall glycopeptides.</text>
        <dbReference type="EC" id="3.5.1.28"/>
    </reaction>
</comment>
<comment type="cofactor">
    <cofactor evidence="2">
        <name>Zn(2+)</name>
        <dbReference type="ChEBI" id="CHEBI:29105"/>
    </cofactor>
</comment>
<dbReference type="Pfam" id="PF01510">
    <property type="entry name" value="Amidase_2"/>
    <property type="match status" value="1"/>
</dbReference>
<evidence type="ECO:0000256" key="5">
    <source>
        <dbReference type="ARBA" id="ARBA00011901"/>
    </source>
</evidence>
<keyword evidence="9" id="KW-0862">Zinc</keyword>
<dbReference type="EC" id="3.5.1.28" evidence="5"/>
<accession>A0ABV2AZA4</accession>
<evidence type="ECO:0000256" key="4">
    <source>
        <dbReference type="ARBA" id="ARBA00007553"/>
    </source>
</evidence>
<dbReference type="InterPro" id="IPR002502">
    <property type="entry name" value="Amidase_domain"/>
</dbReference>
<evidence type="ECO:0000256" key="2">
    <source>
        <dbReference type="ARBA" id="ARBA00001947"/>
    </source>
</evidence>
<evidence type="ECO:0000256" key="11">
    <source>
        <dbReference type="ARBA" id="ARBA00039257"/>
    </source>
</evidence>
<comment type="subcellular location">
    <subcellularLocation>
        <location evidence="3">Cytoplasm</location>
    </subcellularLocation>
</comment>
<protein>
    <recommendedName>
        <fullName evidence="11">1,6-anhydro-N-acetylmuramyl-L-alanine amidase AmpD</fullName>
        <ecNumber evidence="5">3.5.1.28</ecNumber>
    </recommendedName>
    <alternativeName>
        <fullName evidence="12">N-acetylmuramoyl-L-alanine amidase</fullName>
    </alternativeName>
</protein>
<evidence type="ECO:0000313" key="15">
    <source>
        <dbReference type="Proteomes" id="UP001460888"/>
    </source>
</evidence>
<dbReference type="SMART" id="SM00644">
    <property type="entry name" value="Ami_2"/>
    <property type="match status" value="1"/>
</dbReference>
<keyword evidence="15" id="KW-1185">Reference proteome</keyword>
<dbReference type="NCBIfam" id="NF008758">
    <property type="entry name" value="PRK11789.1"/>
    <property type="match status" value="1"/>
</dbReference>
<proteinExistence type="inferred from homology"/>
<keyword evidence="10" id="KW-0961">Cell wall biogenesis/degradation</keyword>
<evidence type="ECO:0000256" key="8">
    <source>
        <dbReference type="ARBA" id="ARBA00022801"/>
    </source>
</evidence>
<keyword evidence="7" id="KW-0479">Metal-binding</keyword>
<comment type="caution">
    <text evidence="14">The sequence shown here is derived from an EMBL/GenBank/DDBJ whole genome shotgun (WGS) entry which is preliminary data.</text>
</comment>
<organism evidence="14 15">
    <name type="scientific">Salinisphaera dokdonensis CL-ES53</name>
    <dbReference type="NCBI Taxonomy" id="1304272"/>
    <lineage>
        <taxon>Bacteria</taxon>
        <taxon>Pseudomonadati</taxon>
        <taxon>Pseudomonadota</taxon>
        <taxon>Gammaproteobacteria</taxon>
        <taxon>Salinisphaerales</taxon>
        <taxon>Salinisphaeraceae</taxon>
        <taxon>Salinisphaera</taxon>
    </lineage>
</organism>
<comment type="similarity">
    <text evidence="4">Belongs to the N-acetylmuramoyl-L-alanine amidase 2 family.</text>
</comment>
<evidence type="ECO:0000313" key="14">
    <source>
        <dbReference type="EMBL" id="MES1928970.1"/>
    </source>
</evidence>
<dbReference type="RefSeq" id="WP_353110431.1">
    <property type="nucleotide sequence ID" value="NZ_APND01000002.1"/>
</dbReference>
<dbReference type="CDD" id="cd06583">
    <property type="entry name" value="PGRP"/>
    <property type="match status" value="1"/>
</dbReference>
<dbReference type="InterPro" id="IPR051206">
    <property type="entry name" value="NAMLAA_amidase_2"/>
</dbReference>
<dbReference type="SUPFAM" id="SSF55846">
    <property type="entry name" value="N-acetylmuramoyl-L-alanine amidase-like"/>
    <property type="match status" value="1"/>
</dbReference>
<dbReference type="PANTHER" id="PTHR30417:SF4">
    <property type="entry name" value="1,6-ANHYDRO-N-ACETYLMURAMYL-L-ALANINE AMIDASE AMPD"/>
    <property type="match status" value="1"/>
</dbReference>
<evidence type="ECO:0000256" key="9">
    <source>
        <dbReference type="ARBA" id="ARBA00022833"/>
    </source>
</evidence>
<evidence type="ECO:0000256" key="6">
    <source>
        <dbReference type="ARBA" id="ARBA00022490"/>
    </source>
</evidence>
<dbReference type="Proteomes" id="UP001460888">
    <property type="component" value="Unassembled WGS sequence"/>
</dbReference>
<reference evidence="14 15" key="1">
    <citation type="submission" date="2013-03" db="EMBL/GenBank/DDBJ databases">
        <title>Salinisphaera dokdonensis CL-ES53 Genome Sequencing.</title>
        <authorList>
            <person name="Li C."/>
            <person name="Lai Q."/>
            <person name="Shao Z."/>
        </authorList>
    </citation>
    <scope>NUCLEOTIDE SEQUENCE [LARGE SCALE GENOMIC DNA]</scope>
    <source>
        <strain evidence="14 15">CL-ES53</strain>
    </source>
</reference>
<evidence type="ECO:0000256" key="7">
    <source>
        <dbReference type="ARBA" id="ARBA00022723"/>
    </source>
</evidence>
<dbReference type="PANTHER" id="PTHR30417">
    <property type="entry name" value="N-ACETYLMURAMOYL-L-ALANINE AMIDASE AMID"/>
    <property type="match status" value="1"/>
</dbReference>
<dbReference type="EMBL" id="APND01000002">
    <property type="protein sequence ID" value="MES1928970.1"/>
    <property type="molecule type" value="Genomic_DNA"/>
</dbReference>
<evidence type="ECO:0000256" key="3">
    <source>
        <dbReference type="ARBA" id="ARBA00004496"/>
    </source>
</evidence>
<evidence type="ECO:0000256" key="10">
    <source>
        <dbReference type="ARBA" id="ARBA00023316"/>
    </source>
</evidence>
<evidence type="ECO:0000256" key="12">
    <source>
        <dbReference type="ARBA" id="ARBA00042615"/>
    </source>
</evidence>
<dbReference type="Gene3D" id="3.40.80.10">
    <property type="entry name" value="Peptidoglycan recognition protein-like"/>
    <property type="match status" value="1"/>
</dbReference>
<sequence length="187" mass="20445">MNRLSIENGWLTGVRHLRSPNHDARPGRSTVDTLVVHGITLPPGRFGRGQVDALFTNRLDPAVHPYYQAIAHLKVSAHLLIERAGRITQYVGFGDRAWHAGRSCFDGREAVNDFGIGIELEGTDDCPYTPAQYRALAGATAALLAAYPALTPARIVGHSDIAPGRKTDPGPAFDWALFHRLRERACT</sequence>